<dbReference type="Gene3D" id="1.20.120.80">
    <property type="entry name" value="Cytochrome c oxidase, subunit III, four-helix bundle"/>
    <property type="match status" value="2"/>
</dbReference>
<keyword evidence="10" id="KW-1185">Reference proteome</keyword>
<evidence type="ECO:0000256" key="7">
    <source>
        <dbReference type="SAM" id="Phobius"/>
    </source>
</evidence>
<feature type="domain" description="Heme-copper oxidase subunit III family profile" evidence="8">
    <location>
        <begin position="1"/>
        <end position="342"/>
    </location>
</feature>
<evidence type="ECO:0000256" key="1">
    <source>
        <dbReference type="ARBA" id="ARBA00004651"/>
    </source>
</evidence>
<dbReference type="PANTHER" id="PTHR11403:SF2">
    <property type="entry name" value="CYTOCHROME BO(3) UBIQUINOL OXIDASE SUBUNIT 3"/>
    <property type="match status" value="1"/>
</dbReference>
<evidence type="ECO:0000256" key="4">
    <source>
        <dbReference type="ARBA" id="ARBA00022692"/>
    </source>
</evidence>
<evidence type="ECO:0000256" key="6">
    <source>
        <dbReference type="ARBA" id="ARBA00023136"/>
    </source>
</evidence>
<feature type="transmembrane region" description="Helical" evidence="7">
    <location>
        <begin position="287"/>
        <end position="310"/>
    </location>
</feature>
<sequence>MTEERDTDIIIAEDHKPELANDWSGGDRKPFRTSYGKLMMWYFLLSDAFTFAGFLISYGALRFSSPSWPVPDKVFATAPFGIHHLFPNDEAPLIFVTFMSFLLIISSGTMVRAVQEGARENKRGVVFWMLLTVLGGAGFLGCQAWEWTNLITKENMTVTTNPFGTYVDNGYYLDPETGEITDEEVVEGETYLLHVAGQSHGEEAAAGNHDGEAGDHFEYSTIPGDYPGYVVDGARPDGTGDPTAKPFIHRKYVVVDEETNEQILKIQEFGPTAFGALFFGITGFHGFHVATGVIFLLIILINAASGVYVARMNGYEMVEKIGLYWHFVDLVWVFVFLVFYLL</sequence>
<evidence type="ECO:0000313" key="9">
    <source>
        <dbReference type="EMBL" id="THH41748.1"/>
    </source>
</evidence>
<dbReference type="PANTHER" id="PTHR11403">
    <property type="entry name" value="CYTOCHROME C OXIDASE SUBUNIT III"/>
    <property type="match status" value="1"/>
</dbReference>
<feature type="transmembrane region" description="Helical" evidence="7">
    <location>
        <begin position="93"/>
        <end position="114"/>
    </location>
</feature>
<feature type="transmembrane region" description="Helical" evidence="7">
    <location>
        <begin position="322"/>
        <end position="341"/>
    </location>
</feature>
<dbReference type="AlphaFoldDB" id="A0A4S4NTF8"/>
<dbReference type="GO" id="GO:0004129">
    <property type="term" value="F:cytochrome-c oxidase activity"/>
    <property type="evidence" value="ECO:0007669"/>
    <property type="project" value="InterPro"/>
</dbReference>
<dbReference type="InterPro" id="IPR024791">
    <property type="entry name" value="Cyt_c/ubiquinol_Oxase_su3"/>
</dbReference>
<dbReference type="Pfam" id="PF00510">
    <property type="entry name" value="COX3"/>
    <property type="match status" value="1"/>
</dbReference>
<keyword evidence="4 7" id="KW-0812">Transmembrane</keyword>
<comment type="similarity">
    <text evidence="2">Belongs to the cytochrome c oxidase subunit 3 family.</text>
</comment>
<gene>
    <name evidence="9" type="ORF">E4021_03910</name>
</gene>
<protein>
    <submittedName>
        <fullName evidence="9">Cytochrome oxidase subunit III</fullName>
    </submittedName>
</protein>
<feature type="transmembrane region" description="Helical" evidence="7">
    <location>
        <begin position="38"/>
        <end position="61"/>
    </location>
</feature>
<comment type="caution">
    <text evidence="9">The sequence shown here is derived from an EMBL/GenBank/DDBJ whole genome shotgun (WGS) entry which is preliminary data.</text>
</comment>
<evidence type="ECO:0000313" key="10">
    <source>
        <dbReference type="Proteomes" id="UP000308528"/>
    </source>
</evidence>
<dbReference type="SUPFAM" id="SSF81452">
    <property type="entry name" value="Cytochrome c oxidase subunit III-like"/>
    <property type="match status" value="2"/>
</dbReference>
<evidence type="ECO:0000256" key="3">
    <source>
        <dbReference type="ARBA" id="ARBA00022475"/>
    </source>
</evidence>
<dbReference type="InterPro" id="IPR035973">
    <property type="entry name" value="Cyt_c_oxidase_su3-like_sf"/>
</dbReference>
<dbReference type="EMBL" id="SRSF01000001">
    <property type="protein sequence ID" value="THH41748.1"/>
    <property type="molecule type" value="Genomic_DNA"/>
</dbReference>
<name>A0A4S4NTF8_9BACT</name>
<dbReference type="GO" id="GO:0019646">
    <property type="term" value="P:aerobic electron transport chain"/>
    <property type="evidence" value="ECO:0007669"/>
    <property type="project" value="InterPro"/>
</dbReference>
<feature type="transmembrane region" description="Helical" evidence="7">
    <location>
        <begin position="126"/>
        <end position="147"/>
    </location>
</feature>
<comment type="subcellular location">
    <subcellularLocation>
        <location evidence="1">Cell membrane</location>
        <topology evidence="1">Multi-pass membrane protein</topology>
    </subcellularLocation>
</comment>
<evidence type="ECO:0000259" key="8">
    <source>
        <dbReference type="PROSITE" id="PS50253"/>
    </source>
</evidence>
<dbReference type="PROSITE" id="PS50253">
    <property type="entry name" value="COX3"/>
    <property type="match status" value="1"/>
</dbReference>
<evidence type="ECO:0000256" key="5">
    <source>
        <dbReference type="ARBA" id="ARBA00022989"/>
    </source>
</evidence>
<dbReference type="InterPro" id="IPR013833">
    <property type="entry name" value="Cyt_c_oxidase_su3_a-hlx"/>
</dbReference>
<keyword evidence="5 7" id="KW-1133">Transmembrane helix</keyword>
<reference evidence="9 10" key="1">
    <citation type="submission" date="2019-04" db="EMBL/GenBank/DDBJ databases">
        <title>Lewinella litorea sp. nov., isolated from a marine sand.</title>
        <authorList>
            <person name="Yoon J.-H."/>
        </authorList>
    </citation>
    <scope>NUCLEOTIDE SEQUENCE [LARGE SCALE GENOMIC DNA]</scope>
    <source>
        <strain evidence="9 10">HSMS-39</strain>
    </source>
</reference>
<dbReference type="Proteomes" id="UP000308528">
    <property type="component" value="Unassembled WGS sequence"/>
</dbReference>
<keyword evidence="3" id="KW-1003">Cell membrane</keyword>
<organism evidence="9 10">
    <name type="scientific">Neolewinella litorea</name>
    <dbReference type="NCBI Taxonomy" id="2562452"/>
    <lineage>
        <taxon>Bacteria</taxon>
        <taxon>Pseudomonadati</taxon>
        <taxon>Bacteroidota</taxon>
        <taxon>Saprospiria</taxon>
        <taxon>Saprospirales</taxon>
        <taxon>Lewinellaceae</taxon>
        <taxon>Neolewinella</taxon>
    </lineage>
</organism>
<dbReference type="OrthoDB" id="9810850at2"/>
<dbReference type="GO" id="GO:0005886">
    <property type="term" value="C:plasma membrane"/>
    <property type="evidence" value="ECO:0007669"/>
    <property type="project" value="UniProtKB-SubCell"/>
</dbReference>
<proteinExistence type="inferred from homology"/>
<dbReference type="RefSeq" id="WP_136456591.1">
    <property type="nucleotide sequence ID" value="NZ_SRSF01000001.1"/>
</dbReference>
<evidence type="ECO:0000256" key="2">
    <source>
        <dbReference type="ARBA" id="ARBA00010581"/>
    </source>
</evidence>
<dbReference type="InterPro" id="IPR000298">
    <property type="entry name" value="Cyt_c_oxidase-like_su3"/>
</dbReference>
<keyword evidence="6 7" id="KW-0472">Membrane</keyword>
<accession>A0A4S4NTF8</accession>